<dbReference type="AlphaFoldDB" id="A0A9D1E1A8"/>
<evidence type="ECO:0000256" key="2">
    <source>
        <dbReference type="ARBA" id="ARBA00022475"/>
    </source>
</evidence>
<dbReference type="NCBIfam" id="TIGR00773">
    <property type="entry name" value="NhaA"/>
    <property type="match status" value="1"/>
</dbReference>
<dbReference type="GO" id="GO:0006885">
    <property type="term" value="P:regulation of pH"/>
    <property type="evidence" value="ECO:0007669"/>
    <property type="project" value="UniProtKB-UniRule"/>
</dbReference>
<protein>
    <recommendedName>
        <fullName evidence="6">Na(+)/H(+) antiporter NhaA</fullName>
    </recommendedName>
    <alternativeName>
        <fullName evidence="6">Sodium/proton antiporter NhaA</fullName>
    </alternativeName>
</protein>
<keyword evidence="6" id="KW-0915">Sodium</keyword>
<feature type="transmembrane region" description="Helical" evidence="6">
    <location>
        <begin position="132"/>
        <end position="149"/>
    </location>
</feature>
<reference evidence="7" key="1">
    <citation type="submission" date="2020-10" db="EMBL/GenBank/DDBJ databases">
        <authorList>
            <person name="Gilroy R."/>
        </authorList>
    </citation>
    <scope>NUCLEOTIDE SEQUENCE</scope>
    <source>
        <strain evidence="7">ChiHjej13B12-12457</strain>
    </source>
</reference>
<comment type="similarity">
    <text evidence="6">Belongs to the NhaA Na(+)/H(+) (TC 2.A.33) antiporter family.</text>
</comment>
<comment type="caution">
    <text evidence="7">The sequence shown here is derived from an EMBL/GenBank/DDBJ whole genome shotgun (WGS) entry which is preliminary data.</text>
</comment>
<dbReference type="GO" id="GO:0015385">
    <property type="term" value="F:sodium:proton antiporter activity"/>
    <property type="evidence" value="ECO:0007669"/>
    <property type="project" value="UniProtKB-UniRule"/>
</dbReference>
<evidence type="ECO:0000256" key="1">
    <source>
        <dbReference type="ARBA" id="ARBA00004429"/>
    </source>
</evidence>
<dbReference type="NCBIfam" id="NF007112">
    <property type="entry name" value="PRK09561.1"/>
    <property type="match status" value="1"/>
</dbReference>
<feature type="transmembrane region" description="Helical" evidence="6">
    <location>
        <begin position="210"/>
        <end position="240"/>
    </location>
</feature>
<dbReference type="InterPro" id="IPR023171">
    <property type="entry name" value="Na/H_antiporter_dom_sf"/>
</dbReference>
<dbReference type="PANTHER" id="PTHR30341">
    <property type="entry name" value="SODIUM ION/PROTON ANTIPORTER NHAA-RELATED"/>
    <property type="match status" value="1"/>
</dbReference>
<reference evidence="7" key="2">
    <citation type="journal article" date="2021" name="PeerJ">
        <title>Extensive microbial diversity within the chicken gut microbiome revealed by metagenomics and culture.</title>
        <authorList>
            <person name="Gilroy R."/>
            <person name="Ravi A."/>
            <person name="Getino M."/>
            <person name="Pursley I."/>
            <person name="Horton D.L."/>
            <person name="Alikhan N.F."/>
            <person name="Baker D."/>
            <person name="Gharbi K."/>
            <person name="Hall N."/>
            <person name="Watson M."/>
            <person name="Adriaenssens E.M."/>
            <person name="Foster-Nyarko E."/>
            <person name="Jarju S."/>
            <person name="Secka A."/>
            <person name="Antonio M."/>
            <person name="Oren A."/>
            <person name="Chaudhuri R.R."/>
            <person name="La Ragione R."/>
            <person name="Hildebrand F."/>
            <person name="Pallen M.J."/>
        </authorList>
    </citation>
    <scope>NUCLEOTIDE SEQUENCE</scope>
    <source>
        <strain evidence="7">ChiHjej13B12-12457</strain>
    </source>
</reference>
<evidence type="ECO:0000256" key="4">
    <source>
        <dbReference type="ARBA" id="ARBA00022989"/>
    </source>
</evidence>
<dbReference type="GO" id="GO:0005886">
    <property type="term" value="C:plasma membrane"/>
    <property type="evidence" value="ECO:0007669"/>
    <property type="project" value="UniProtKB-SubCell"/>
</dbReference>
<comment type="function">
    <text evidence="6">Na(+)/H(+) antiporter that extrudes sodium in exchange for external protons.</text>
</comment>
<keyword evidence="2 6" id="KW-1003">Cell membrane</keyword>
<evidence type="ECO:0000256" key="3">
    <source>
        <dbReference type="ARBA" id="ARBA00022692"/>
    </source>
</evidence>
<evidence type="ECO:0000256" key="6">
    <source>
        <dbReference type="HAMAP-Rule" id="MF_01844"/>
    </source>
</evidence>
<evidence type="ECO:0000313" key="7">
    <source>
        <dbReference type="EMBL" id="HIR62614.1"/>
    </source>
</evidence>
<feature type="transmembrane region" description="Helical" evidence="6">
    <location>
        <begin position="338"/>
        <end position="363"/>
    </location>
</feature>
<feature type="transmembrane region" description="Helical" evidence="6">
    <location>
        <begin position="271"/>
        <end position="289"/>
    </location>
</feature>
<proteinExistence type="inferred from homology"/>
<keyword evidence="6" id="KW-0406">Ion transport</keyword>
<dbReference type="InterPro" id="IPR004670">
    <property type="entry name" value="NhaA"/>
</dbReference>
<dbReference type="PANTHER" id="PTHR30341:SF0">
    <property type="entry name" value="NA(+)_H(+) ANTIPORTER NHAA"/>
    <property type="match status" value="1"/>
</dbReference>
<dbReference type="EMBL" id="DVHI01000046">
    <property type="protein sequence ID" value="HIR62614.1"/>
    <property type="molecule type" value="Genomic_DNA"/>
</dbReference>
<name>A0A9D1E1A8_9BACT</name>
<feature type="transmembrane region" description="Helical" evidence="6">
    <location>
        <begin position="375"/>
        <end position="395"/>
    </location>
</feature>
<dbReference type="Gene3D" id="1.20.1530.10">
    <property type="entry name" value="Na+/H+ antiporter like domain"/>
    <property type="match status" value="1"/>
</dbReference>
<dbReference type="NCBIfam" id="NF007111">
    <property type="entry name" value="PRK09560.1"/>
    <property type="match status" value="1"/>
</dbReference>
<dbReference type="Pfam" id="PF06965">
    <property type="entry name" value="Na_H_antiport_1"/>
    <property type="match status" value="1"/>
</dbReference>
<dbReference type="Proteomes" id="UP000886744">
    <property type="component" value="Unassembled WGS sequence"/>
</dbReference>
<evidence type="ECO:0000313" key="8">
    <source>
        <dbReference type="Proteomes" id="UP000886744"/>
    </source>
</evidence>
<keyword evidence="6" id="KW-0813">Transport</keyword>
<feature type="transmembrane region" description="Helical" evidence="6">
    <location>
        <begin position="103"/>
        <end position="120"/>
    </location>
</feature>
<keyword evidence="3 6" id="KW-0812">Transmembrane</keyword>
<feature type="transmembrane region" description="Helical" evidence="6">
    <location>
        <begin position="158"/>
        <end position="179"/>
    </location>
</feature>
<dbReference type="HAMAP" id="MF_01844">
    <property type="entry name" value="NhaA"/>
    <property type="match status" value="1"/>
</dbReference>
<keyword evidence="5 6" id="KW-0472">Membrane</keyword>
<feature type="transmembrane region" description="Helical" evidence="6">
    <location>
        <begin position="64"/>
        <end position="82"/>
    </location>
</feature>
<keyword evidence="4 6" id="KW-1133">Transmembrane helix</keyword>
<comment type="catalytic activity">
    <reaction evidence="6">
        <text>Na(+)(in) + 2 H(+)(out) = Na(+)(out) + 2 H(+)(in)</text>
        <dbReference type="Rhea" id="RHEA:29251"/>
        <dbReference type="ChEBI" id="CHEBI:15378"/>
        <dbReference type="ChEBI" id="CHEBI:29101"/>
    </reaction>
</comment>
<feature type="transmembrane region" description="Helical" evidence="6">
    <location>
        <begin position="21"/>
        <end position="44"/>
    </location>
</feature>
<sequence>MYVLRRRVLLEKILHSSMTGGVLLLICAVVAVTAANVPALKWLHHFWDIDFGFMFGEFSFNMPVRQWVDDVLMAVFFFSVGLEIKRELLVGELSTMKKAMLPMFAALGGMIFPALIYTYFNAGTPSASGWGIPMATDIAFAIGVLSLLGRRCPVGLKVLLVALAVVDDIGAIIVLAVFYPAHEIHLMYLVYAALVVIVLILLNRAGIRTLLIYLLLGLVLFIFVFMSGIHATIAGVILAMTIPAKTSTGDIRAFTGPDSPLGKLETALHPWVNFLIMPIFALANAGVVIDSSSIGQGSMPAVVPGVFFGLLIGKPVGIFLFSWLAVKLRIAGKPEGTKWLQIFALGILGGIGFTMSIFIDNLAFADPVLINAGKFSILATSFLAACLGLAALYLTTKKDDKNNVF</sequence>
<comment type="subcellular location">
    <subcellularLocation>
        <location evidence="1">Cell inner membrane</location>
        <topology evidence="1">Multi-pass membrane protein</topology>
    </subcellularLocation>
    <subcellularLocation>
        <location evidence="6">Cell membrane</location>
        <topology evidence="6">Multi-pass membrane protein</topology>
    </subcellularLocation>
</comment>
<organism evidence="7 8">
    <name type="scientific">Candidatus Coprenecus avistercoris</name>
    <dbReference type="NCBI Taxonomy" id="2840730"/>
    <lineage>
        <taxon>Bacteria</taxon>
        <taxon>Pseudomonadati</taxon>
        <taxon>Bacteroidota</taxon>
        <taxon>Bacteroidia</taxon>
        <taxon>Bacteroidales</taxon>
        <taxon>Rikenellaceae</taxon>
        <taxon>Rikenellaceae incertae sedis</taxon>
        <taxon>Candidatus Coprenecus</taxon>
    </lineage>
</organism>
<keyword evidence="6" id="KW-0050">Antiport</keyword>
<feature type="transmembrane region" description="Helical" evidence="6">
    <location>
        <begin position="301"/>
        <end position="326"/>
    </location>
</feature>
<accession>A0A9D1E1A8</accession>
<feature type="transmembrane region" description="Helical" evidence="6">
    <location>
        <begin position="185"/>
        <end position="203"/>
    </location>
</feature>
<keyword evidence="6" id="KW-0739">Sodium transport</keyword>
<gene>
    <name evidence="6 7" type="primary">nhaA</name>
    <name evidence="7" type="ORF">IAC94_03705</name>
</gene>
<evidence type="ECO:0000256" key="5">
    <source>
        <dbReference type="ARBA" id="ARBA00023136"/>
    </source>
</evidence>